<dbReference type="SUPFAM" id="SSF48452">
    <property type="entry name" value="TPR-like"/>
    <property type="match status" value="1"/>
</dbReference>
<dbReference type="SMART" id="SM00028">
    <property type="entry name" value="TPR"/>
    <property type="match status" value="3"/>
</dbReference>
<reference evidence="5 6" key="1">
    <citation type="submission" date="2023-01" db="EMBL/GenBank/DDBJ databases">
        <title>Novel diversity within Roseofilum (Cyanobacteria; Desertifilaceae) from marine benthic mats with descriptions of four novel species.</title>
        <authorList>
            <person name="Wang Y."/>
            <person name="Berthold D.E."/>
            <person name="Hu J."/>
            <person name="Lefler F.W."/>
            <person name="Laughinghouse H.D. IV."/>
        </authorList>
    </citation>
    <scope>NUCLEOTIDE SEQUENCE [LARGE SCALE GENOMIC DNA]</scope>
    <source>
        <strain evidence="5 6">BLCC-M154</strain>
    </source>
</reference>
<evidence type="ECO:0000313" key="5">
    <source>
        <dbReference type="EMBL" id="MDJ1170571.1"/>
    </source>
</evidence>
<dbReference type="Gene3D" id="1.25.40.10">
    <property type="entry name" value="Tetratricopeptide repeat domain"/>
    <property type="match status" value="2"/>
</dbReference>
<dbReference type="Proteomes" id="UP001235303">
    <property type="component" value="Unassembled WGS sequence"/>
</dbReference>
<feature type="repeat" description="TPR" evidence="3">
    <location>
        <begin position="21"/>
        <end position="54"/>
    </location>
</feature>
<proteinExistence type="predicted"/>
<evidence type="ECO:0000256" key="1">
    <source>
        <dbReference type="ARBA" id="ARBA00022679"/>
    </source>
</evidence>
<dbReference type="InterPro" id="IPR000863">
    <property type="entry name" value="Sulfotransferase_dom"/>
</dbReference>
<dbReference type="EMBL" id="JAQOSP010000091">
    <property type="protein sequence ID" value="MDJ1170571.1"/>
    <property type="molecule type" value="Genomic_DNA"/>
</dbReference>
<gene>
    <name evidence="5" type="ORF">PMG71_14150</name>
</gene>
<dbReference type="PANTHER" id="PTHR10605">
    <property type="entry name" value="HEPARAN SULFATE SULFOTRANSFERASE"/>
    <property type="match status" value="1"/>
</dbReference>
<dbReference type="Pfam" id="PF13432">
    <property type="entry name" value="TPR_16"/>
    <property type="match status" value="1"/>
</dbReference>
<dbReference type="InterPro" id="IPR037359">
    <property type="entry name" value="NST/OST"/>
</dbReference>
<protein>
    <submittedName>
        <fullName evidence="5">Tetratricopeptide repeat protein</fullName>
    </submittedName>
</protein>
<keyword evidence="1" id="KW-0808">Transferase</keyword>
<dbReference type="Pfam" id="PF00515">
    <property type="entry name" value="TPR_1"/>
    <property type="match status" value="1"/>
</dbReference>
<dbReference type="Gene3D" id="3.40.50.300">
    <property type="entry name" value="P-loop containing nucleotide triphosphate hydrolases"/>
    <property type="match status" value="1"/>
</dbReference>
<dbReference type="InterPro" id="IPR027417">
    <property type="entry name" value="P-loop_NTPase"/>
</dbReference>
<sequence length="447" mass="51696">MSIEPLINHYQKALRIHPHSPNVHLHLGRCYQQQGHIEEAIAAYQRAIELQPDFYPAHYHLGKIWEQQQQWQRAIECYLNVFLSYQELQPIDPLLKQAYKRIVEIKKSRPLPEAIEIYQQITQQQPDSVIAHVDLGDLYAQQGDLTAAISAYQAASYQKGLKSSQDGANNNTAPLFKGGWGDQNAGYSSENFCNQSNSTLRQPHFLIIGIGKGGTSSLYHYLVNHPQILPALKKEVFFFNQNLSYGLDWYLAHFSPIPKDANLLTGEATPWYLVSFYAEQEVARLFPKIKLIVLLRNPVLRAFSQYQMRVEFEKETRTFLDVITSEMAAINRLSHPTLADTEYWHKEKGDLLFGLYVYFLEKWMAVFPREQILILQSEDFYAHPAATLTQVFDFLGVPDYPLPAYPNYNPGSYAPLDEDLRQILADFFRPHNQRLEAYLGMKFNWDE</sequence>
<dbReference type="PROSITE" id="PS50293">
    <property type="entry name" value="TPR_REGION"/>
    <property type="match status" value="1"/>
</dbReference>
<comment type="caution">
    <text evidence="5">The sequence shown here is derived from an EMBL/GenBank/DDBJ whole genome shotgun (WGS) entry which is preliminary data.</text>
</comment>
<name>A0ABT7AWC6_9CYAN</name>
<evidence type="ECO:0000256" key="3">
    <source>
        <dbReference type="PROSITE-ProRule" id="PRU00339"/>
    </source>
</evidence>
<keyword evidence="3" id="KW-0802">TPR repeat</keyword>
<dbReference type="PANTHER" id="PTHR10605:SF56">
    <property type="entry name" value="BIFUNCTIONAL HEPARAN SULFATE N-DEACETYLASE_N-SULFOTRANSFERASE"/>
    <property type="match status" value="1"/>
</dbReference>
<organism evidence="5 6">
    <name type="scientific">Roseofilum acuticapitatum BLCC-M154</name>
    <dbReference type="NCBI Taxonomy" id="3022444"/>
    <lineage>
        <taxon>Bacteria</taxon>
        <taxon>Bacillati</taxon>
        <taxon>Cyanobacteriota</taxon>
        <taxon>Cyanophyceae</taxon>
        <taxon>Desertifilales</taxon>
        <taxon>Desertifilaceae</taxon>
        <taxon>Roseofilum</taxon>
        <taxon>Roseofilum acuticapitatum</taxon>
    </lineage>
</organism>
<dbReference type="PROSITE" id="PS50005">
    <property type="entry name" value="TPR"/>
    <property type="match status" value="1"/>
</dbReference>
<accession>A0ABT7AWC6</accession>
<dbReference type="RefSeq" id="WP_283754330.1">
    <property type="nucleotide sequence ID" value="NZ_JAQOSP010000091.1"/>
</dbReference>
<keyword evidence="6" id="KW-1185">Reference proteome</keyword>
<feature type="domain" description="Sulfotransferase" evidence="4">
    <location>
        <begin position="203"/>
        <end position="398"/>
    </location>
</feature>
<dbReference type="InterPro" id="IPR019734">
    <property type="entry name" value="TPR_rpt"/>
</dbReference>
<dbReference type="InterPro" id="IPR011990">
    <property type="entry name" value="TPR-like_helical_dom_sf"/>
</dbReference>
<dbReference type="Pfam" id="PF00685">
    <property type="entry name" value="Sulfotransfer_1"/>
    <property type="match status" value="1"/>
</dbReference>
<evidence type="ECO:0000313" key="6">
    <source>
        <dbReference type="Proteomes" id="UP001235303"/>
    </source>
</evidence>
<keyword evidence="2" id="KW-0325">Glycoprotein</keyword>
<evidence type="ECO:0000256" key="2">
    <source>
        <dbReference type="ARBA" id="ARBA00023180"/>
    </source>
</evidence>
<dbReference type="SUPFAM" id="SSF52540">
    <property type="entry name" value="P-loop containing nucleoside triphosphate hydrolases"/>
    <property type="match status" value="1"/>
</dbReference>
<evidence type="ECO:0000259" key="4">
    <source>
        <dbReference type="Pfam" id="PF00685"/>
    </source>
</evidence>